<gene>
    <name evidence="2" type="ORF">KO481_33035</name>
</gene>
<dbReference type="RefSeq" id="WP_215922412.1">
    <property type="nucleotide sequence ID" value="NZ_JAHKNI010000014.1"/>
</dbReference>
<dbReference type="InterPro" id="IPR036689">
    <property type="entry name" value="ESAT-6-like_sf"/>
</dbReference>
<dbReference type="InterPro" id="IPR010310">
    <property type="entry name" value="T7SS_ESAT-6-like"/>
</dbReference>
<evidence type="ECO:0000313" key="3">
    <source>
        <dbReference type="Proteomes" id="UP000733379"/>
    </source>
</evidence>
<dbReference type="SUPFAM" id="SSF140453">
    <property type="entry name" value="EsxAB dimer-like"/>
    <property type="match status" value="1"/>
</dbReference>
<comment type="caution">
    <text evidence="2">The sequence shown here is derived from an EMBL/GenBank/DDBJ whole genome shotgun (WGS) entry which is preliminary data.</text>
</comment>
<comment type="similarity">
    <text evidence="1">Belongs to the WXG100 family.</text>
</comment>
<proteinExistence type="inferred from homology"/>
<dbReference type="Pfam" id="PF06013">
    <property type="entry name" value="WXG100"/>
    <property type="match status" value="1"/>
</dbReference>
<reference evidence="2 3" key="1">
    <citation type="submission" date="2021-06" db="EMBL/GenBank/DDBJ databases">
        <title>Actinomycetes sequencing.</title>
        <authorList>
            <person name="Shan Q."/>
        </authorList>
    </citation>
    <scope>NUCLEOTIDE SEQUENCE [LARGE SCALE GENOMIC DNA]</scope>
    <source>
        <strain evidence="2 3">NEAU-G5</strain>
    </source>
</reference>
<sequence>MTEPFSVDLDQLDSLVTHLANLATFLTDRLDDLDRRAAAVHEGSWSGAAATAHETAHREWAVGAREFAEGVAAMREGLRRAHGHYSTAQNVNGSMMRGG</sequence>
<protein>
    <recommendedName>
        <fullName evidence="1">ESAT-6-like protein</fullName>
    </recommendedName>
</protein>
<dbReference type="Gene3D" id="1.10.287.1060">
    <property type="entry name" value="ESAT-6-like"/>
    <property type="match status" value="1"/>
</dbReference>
<evidence type="ECO:0000256" key="1">
    <source>
        <dbReference type="RuleBase" id="RU362001"/>
    </source>
</evidence>
<dbReference type="Proteomes" id="UP000733379">
    <property type="component" value="Unassembled WGS sequence"/>
</dbReference>
<dbReference type="EMBL" id="JAHKNI010000014">
    <property type="protein sequence ID" value="MBU3066332.1"/>
    <property type="molecule type" value="Genomic_DNA"/>
</dbReference>
<dbReference type="NCBIfam" id="TIGR03930">
    <property type="entry name" value="WXG100_ESAT6"/>
    <property type="match status" value="1"/>
</dbReference>
<keyword evidence="3" id="KW-1185">Reference proteome</keyword>
<evidence type="ECO:0000313" key="2">
    <source>
        <dbReference type="EMBL" id="MBU3066332.1"/>
    </source>
</evidence>
<name>A0ABS6B7Q5_9NOCA</name>
<accession>A0ABS6B7Q5</accession>
<organism evidence="2 3">
    <name type="scientific">Nocardia albiluteola</name>
    <dbReference type="NCBI Taxonomy" id="2842303"/>
    <lineage>
        <taxon>Bacteria</taxon>
        <taxon>Bacillati</taxon>
        <taxon>Actinomycetota</taxon>
        <taxon>Actinomycetes</taxon>
        <taxon>Mycobacteriales</taxon>
        <taxon>Nocardiaceae</taxon>
        <taxon>Nocardia</taxon>
    </lineage>
</organism>